<dbReference type="InterPro" id="IPR013757">
    <property type="entry name" value="Topo_IIA_A_a_sf"/>
</dbReference>
<dbReference type="SUPFAM" id="SSF56719">
    <property type="entry name" value="Type II DNA topoisomerase"/>
    <property type="match status" value="1"/>
</dbReference>
<dbReference type="InterPro" id="IPR035516">
    <property type="entry name" value="Gyrase/topoIV_suA_C"/>
</dbReference>
<evidence type="ECO:0000313" key="7">
    <source>
        <dbReference type="Proteomes" id="UP000250780"/>
    </source>
</evidence>
<dbReference type="GO" id="GO:0009330">
    <property type="term" value="C:DNA topoisomerase type II (double strand cut, ATP-hydrolyzing) complex"/>
    <property type="evidence" value="ECO:0007669"/>
    <property type="project" value="TreeGrafter"/>
</dbReference>
<organism evidence="6 7">
    <name type="scientific">Escherichia coli</name>
    <dbReference type="NCBI Taxonomy" id="562"/>
    <lineage>
        <taxon>Bacteria</taxon>
        <taxon>Pseudomonadati</taxon>
        <taxon>Pseudomonadota</taxon>
        <taxon>Gammaproteobacteria</taxon>
        <taxon>Enterobacterales</taxon>
        <taxon>Enterobacteriaceae</taxon>
        <taxon>Escherichia</taxon>
    </lineage>
</organism>
<keyword evidence="2" id="KW-0799">Topoisomerase</keyword>
<dbReference type="PROSITE" id="PS52040">
    <property type="entry name" value="TOPO_IIA"/>
    <property type="match status" value="1"/>
</dbReference>
<reference evidence="6 7" key="1">
    <citation type="submission" date="2018-06" db="EMBL/GenBank/DDBJ databases">
        <authorList>
            <consortium name="Pathogen Informatics"/>
            <person name="Doyle S."/>
        </authorList>
    </citation>
    <scope>NUCLEOTIDE SEQUENCE [LARGE SCALE GENOMIC DNA]</scope>
    <source>
        <strain evidence="6 7">NCTC9073</strain>
    </source>
</reference>
<dbReference type="SUPFAM" id="SSF101904">
    <property type="entry name" value="GyrA/ParC C-terminal domain-like"/>
    <property type="match status" value="1"/>
</dbReference>
<keyword evidence="6" id="KW-0413">Isomerase</keyword>
<comment type="caution">
    <text evidence="3">Lacks conserved residue(s) required for the propagation of feature annotation.</text>
</comment>
<sequence>MSTKKLLDEYKELLDQIAELLRILGSADRLMEVIREELELVREQFGDKRRTEITANSADINLEDLITQEDVVVTLSHQGYVKYQPLSEYEAQRRGGKGKSAARIKEEDFIDRLLVANTHDHILCFSSRGRVYSMKVYQLPESHSWRARSSDRQPAAAGAGRTYHCDPASDRV</sequence>
<evidence type="ECO:0000313" key="6">
    <source>
        <dbReference type="EMBL" id="SPX10327.1"/>
    </source>
</evidence>
<dbReference type="GO" id="GO:0005737">
    <property type="term" value="C:cytoplasm"/>
    <property type="evidence" value="ECO:0007669"/>
    <property type="project" value="TreeGrafter"/>
</dbReference>
<dbReference type="Gene3D" id="2.120.10.90">
    <property type="entry name" value="DNA gyrase/topoisomerase IV, subunit A, C-terminal"/>
    <property type="match status" value="1"/>
</dbReference>
<keyword evidence="3" id="KW-0238">DNA-binding</keyword>
<gene>
    <name evidence="6" type="primary">gyrA_2</name>
    <name evidence="6" type="ORF">NCTC9073_01622</name>
</gene>
<protein>
    <submittedName>
        <fullName evidence="6">DNA gyrase subunit A</fullName>
        <ecNumber evidence="6">5.99.1.3</ecNumber>
    </submittedName>
</protein>
<evidence type="ECO:0000256" key="4">
    <source>
        <dbReference type="SAM" id="MobiDB-lite"/>
    </source>
</evidence>
<evidence type="ECO:0000256" key="1">
    <source>
        <dbReference type="ARBA" id="ARBA00000185"/>
    </source>
</evidence>
<dbReference type="Proteomes" id="UP000250780">
    <property type="component" value="Unassembled WGS sequence"/>
</dbReference>
<accession>A0A2X1N6R8</accession>
<name>A0A2X1N6R8_ECOLX</name>
<dbReference type="GO" id="GO:0006265">
    <property type="term" value="P:DNA topological change"/>
    <property type="evidence" value="ECO:0007669"/>
    <property type="project" value="InterPro"/>
</dbReference>
<dbReference type="GO" id="GO:0005524">
    <property type="term" value="F:ATP binding"/>
    <property type="evidence" value="ECO:0007669"/>
    <property type="project" value="InterPro"/>
</dbReference>
<feature type="compositionally biased region" description="Basic and acidic residues" evidence="4">
    <location>
        <begin position="163"/>
        <end position="172"/>
    </location>
</feature>
<dbReference type="InterPro" id="IPR050220">
    <property type="entry name" value="Type_II_DNA_Topoisomerases"/>
</dbReference>
<evidence type="ECO:0000259" key="5">
    <source>
        <dbReference type="PROSITE" id="PS52040"/>
    </source>
</evidence>
<dbReference type="EC" id="5.99.1.3" evidence="6"/>
<dbReference type="GO" id="GO:0003918">
    <property type="term" value="F:DNA topoisomerase type II (double strand cut, ATP-hydrolyzing) activity"/>
    <property type="evidence" value="ECO:0007669"/>
    <property type="project" value="UniProtKB-EC"/>
</dbReference>
<dbReference type="Gene3D" id="1.10.268.10">
    <property type="entry name" value="Topoisomerase, domain 3"/>
    <property type="match status" value="1"/>
</dbReference>
<dbReference type="Pfam" id="PF03989">
    <property type="entry name" value="DNA_gyraseA_C"/>
    <property type="match status" value="2"/>
</dbReference>
<comment type="catalytic activity">
    <reaction evidence="1">
        <text>ATP-dependent breakage, passage and rejoining of double-stranded DNA.</text>
        <dbReference type="EC" id="5.6.2.2"/>
    </reaction>
</comment>
<evidence type="ECO:0000256" key="2">
    <source>
        <dbReference type="ARBA" id="ARBA00023029"/>
    </source>
</evidence>
<feature type="domain" description="Topo IIA-type catalytic" evidence="5">
    <location>
        <begin position="1"/>
        <end position="65"/>
    </location>
</feature>
<dbReference type="PANTHER" id="PTHR43493:SF5">
    <property type="entry name" value="DNA GYRASE SUBUNIT A, CHLOROPLASTIC_MITOCHONDRIAL"/>
    <property type="match status" value="1"/>
</dbReference>
<dbReference type="InterPro" id="IPR002205">
    <property type="entry name" value="Topo_IIA_dom_A"/>
</dbReference>
<proteinExistence type="predicted"/>
<dbReference type="PANTHER" id="PTHR43493">
    <property type="entry name" value="DNA GYRASE/TOPOISOMERASE SUBUNIT A"/>
    <property type="match status" value="1"/>
</dbReference>
<feature type="region of interest" description="Disordered" evidence="4">
    <location>
        <begin position="148"/>
        <end position="172"/>
    </location>
</feature>
<evidence type="ECO:0000256" key="3">
    <source>
        <dbReference type="PROSITE-ProRule" id="PRU01384"/>
    </source>
</evidence>
<dbReference type="InterPro" id="IPR013760">
    <property type="entry name" value="Topo_IIA-like_dom_sf"/>
</dbReference>
<dbReference type="AlphaFoldDB" id="A0A2X1N6R8"/>
<dbReference type="EMBL" id="UASD01000007">
    <property type="protein sequence ID" value="SPX10327.1"/>
    <property type="molecule type" value="Genomic_DNA"/>
</dbReference>
<dbReference type="InterPro" id="IPR006691">
    <property type="entry name" value="GyrA/parC_rep"/>
</dbReference>
<dbReference type="GO" id="GO:0003677">
    <property type="term" value="F:DNA binding"/>
    <property type="evidence" value="ECO:0007669"/>
    <property type="project" value="UniProtKB-UniRule"/>
</dbReference>